<keyword evidence="1 3" id="KW-0853">WD repeat</keyword>
<gene>
    <name evidence="5" type="primary">agtA</name>
    <name evidence="5" type="ORF">PPL_09296</name>
</gene>
<dbReference type="RefSeq" id="XP_020429926.1">
    <property type="nucleotide sequence ID" value="XM_020580093.1"/>
</dbReference>
<dbReference type="Proteomes" id="UP000001396">
    <property type="component" value="Unassembled WGS sequence"/>
</dbReference>
<dbReference type="Gene3D" id="2.130.10.10">
    <property type="entry name" value="YVTN repeat-like/Quinoprotein amine dehydrogenase"/>
    <property type="match status" value="2"/>
</dbReference>
<protein>
    <submittedName>
        <fullName evidence="5">WD40 repeat-containing protein</fullName>
    </submittedName>
</protein>
<evidence type="ECO:0000256" key="3">
    <source>
        <dbReference type="PROSITE-ProRule" id="PRU00221"/>
    </source>
</evidence>
<dbReference type="InterPro" id="IPR015943">
    <property type="entry name" value="WD40/YVTN_repeat-like_dom_sf"/>
</dbReference>
<dbReference type="EMBL" id="ADBJ01000039">
    <property type="protein sequence ID" value="EFA77798.1"/>
    <property type="molecule type" value="Genomic_DNA"/>
</dbReference>
<proteinExistence type="predicted"/>
<feature type="repeat" description="WD" evidence="3">
    <location>
        <begin position="382"/>
        <end position="423"/>
    </location>
</feature>
<dbReference type="OMA" id="AICNEKP"/>
<dbReference type="InParanoid" id="D3BL64"/>
<dbReference type="SUPFAM" id="SSF50978">
    <property type="entry name" value="WD40 repeat-like"/>
    <property type="match status" value="1"/>
</dbReference>
<evidence type="ECO:0000313" key="6">
    <source>
        <dbReference type="Proteomes" id="UP000001396"/>
    </source>
</evidence>
<dbReference type="PROSITE" id="PS00678">
    <property type="entry name" value="WD_REPEATS_1"/>
    <property type="match status" value="1"/>
</dbReference>
<dbReference type="SUPFAM" id="SSF57845">
    <property type="entry name" value="B-box zinc-binding domain"/>
    <property type="match status" value="1"/>
</dbReference>
<dbReference type="Pfam" id="PF03407">
    <property type="entry name" value="Nucleotid_trans"/>
    <property type="match status" value="1"/>
</dbReference>
<dbReference type="PROSITE" id="PS50082">
    <property type="entry name" value="WD_REPEATS_2"/>
    <property type="match status" value="3"/>
</dbReference>
<dbReference type="InterPro" id="IPR019775">
    <property type="entry name" value="WD40_repeat_CS"/>
</dbReference>
<keyword evidence="2" id="KW-0677">Repeat</keyword>
<accession>D3BL64</accession>
<sequence length="647" mass="73240">MSDKVVLMCNYGFRDITLNLIKSIENQYDQTDQFKSEWHDKFMFFALDDRASQFFQSKSIEAINLSNRSVINKCFNHYKTFIGYCNQCKRSICSDCHPVGQHTDIPDTNNLHLRDQYNNAMNSIAKEAVERPMTSVNDMMSMFGGSAGGSGNTIASNDTVYGEEAESYGNVGFRAICNEKPLVVLDVLKRGYNVLWTDTDIVWLGEPFAAFKHATQESGIDYDSLDLIVQQDDDDICAGFYYIRSNEVTIKYMETVIAFLNPIVDDQISMRKFLKEHAIQITKNNNNSSGVDTPSGNKLRYFRLPRTTFPNGTAYFNLKIPQRNNVKPVIVHNNCIIGHRSKRERFIEYNLWFIDDNKELNITTTTATTPTTKPKIAATGLFKAHFDVITSITKDEKNNLLYTASLDKSVKQWDCNNGNKLLKSKYVHKRGSIWGMYVNPSHSANSTAIPTSNNARDNIVLITASHDKTVQCWDKDMNSIQTHGGHYGIINGLLVINNDLLVTWSDDRTIRVASVKDTDYKRVFLGHTEPVSSVCYFMNRLFSASSDGTIRQWDFTTGRCTNIIHSHQGWVRSIVYDITKNQLISGGSDGSIKFWNLNTSECTKIIYPNIDDSSNNVSISQIILVNNILYVASENGSLKSYDINVCI</sequence>
<organism evidence="5 6">
    <name type="scientific">Heterostelium pallidum (strain ATCC 26659 / Pp 5 / PN500)</name>
    <name type="common">Cellular slime mold</name>
    <name type="synonym">Polysphondylium pallidum</name>
    <dbReference type="NCBI Taxonomy" id="670386"/>
    <lineage>
        <taxon>Eukaryota</taxon>
        <taxon>Amoebozoa</taxon>
        <taxon>Evosea</taxon>
        <taxon>Eumycetozoa</taxon>
        <taxon>Dictyostelia</taxon>
        <taxon>Acytosteliales</taxon>
        <taxon>Acytosteliaceae</taxon>
        <taxon>Heterostelium</taxon>
    </lineage>
</organism>
<name>D3BL64_HETP5</name>
<dbReference type="SMART" id="SM00320">
    <property type="entry name" value="WD40"/>
    <property type="match status" value="6"/>
</dbReference>
<dbReference type="PROSITE" id="PS50294">
    <property type="entry name" value="WD_REPEATS_REGION"/>
    <property type="match status" value="3"/>
</dbReference>
<dbReference type="CDD" id="cd00200">
    <property type="entry name" value="WD40"/>
    <property type="match status" value="1"/>
</dbReference>
<dbReference type="PANTHER" id="PTHR22847">
    <property type="entry name" value="WD40 REPEAT PROTEIN"/>
    <property type="match status" value="1"/>
</dbReference>
<evidence type="ECO:0000259" key="4">
    <source>
        <dbReference type="Pfam" id="PF03407"/>
    </source>
</evidence>
<dbReference type="InterPro" id="IPR001680">
    <property type="entry name" value="WD40_rpt"/>
</dbReference>
<dbReference type="Pfam" id="PF00400">
    <property type="entry name" value="WD40"/>
    <property type="match status" value="4"/>
</dbReference>
<dbReference type="PANTHER" id="PTHR22847:SF637">
    <property type="entry name" value="WD REPEAT DOMAIN 5B"/>
    <property type="match status" value="1"/>
</dbReference>
<dbReference type="InterPro" id="IPR036322">
    <property type="entry name" value="WD40_repeat_dom_sf"/>
</dbReference>
<comment type="caution">
    <text evidence="5">The sequence shown here is derived from an EMBL/GenBank/DDBJ whole genome shotgun (WGS) entry which is preliminary data.</text>
</comment>
<dbReference type="PRINTS" id="PR00320">
    <property type="entry name" value="GPROTEINBRPT"/>
</dbReference>
<keyword evidence="6" id="KW-1185">Reference proteome</keyword>
<dbReference type="InterPro" id="IPR005069">
    <property type="entry name" value="Nucl-diP-sugar_transferase"/>
</dbReference>
<reference evidence="5 6" key="1">
    <citation type="journal article" date="2011" name="Genome Res.">
        <title>Phylogeny-wide analysis of social amoeba genomes highlights ancient origins for complex intercellular communication.</title>
        <authorList>
            <person name="Heidel A.J."/>
            <person name="Lawal H.M."/>
            <person name="Felder M."/>
            <person name="Schilde C."/>
            <person name="Helps N.R."/>
            <person name="Tunggal B."/>
            <person name="Rivero F."/>
            <person name="John U."/>
            <person name="Schleicher M."/>
            <person name="Eichinger L."/>
            <person name="Platzer M."/>
            <person name="Noegel A.A."/>
            <person name="Schaap P."/>
            <person name="Gloeckner G."/>
        </authorList>
    </citation>
    <scope>NUCLEOTIDE SEQUENCE [LARGE SCALE GENOMIC DNA]</scope>
    <source>
        <strain evidence="6">ATCC 26659 / Pp 5 / PN500</strain>
    </source>
</reference>
<dbReference type="GO" id="GO:1990234">
    <property type="term" value="C:transferase complex"/>
    <property type="evidence" value="ECO:0007669"/>
    <property type="project" value="UniProtKB-ARBA"/>
</dbReference>
<dbReference type="InterPro" id="IPR020472">
    <property type="entry name" value="WD40_PAC1"/>
</dbReference>
<dbReference type="GeneID" id="31364771"/>
<dbReference type="AlphaFoldDB" id="D3BL64"/>
<dbReference type="FunCoup" id="D3BL64">
    <property type="interactions" value="100"/>
</dbReference>
<evidence type="ECO:0000256" key="1">
    <source>
        <dbReference type="ARBA" id="ARBA00022574"/>
    </source>
</evidence>
<feature type="domain" description="Nucleotide-diphospho-sugar transferase" evidence="4">
    <location>
        <begin position="164"/>
        <end position="346"/>
    </location>
</feature>
<feature type="repeat" description="WD" evidence="3">
    <location>
        <begin position="564"/>
        <end position="605"/>
    </location>
</feature>
<evidence type="ECO:0000256" key="2">
    <source>
        <dbReference type="ARBA" id="ARBA00022737"/>
    </source>
</evidence>
<evidence type="ECO:0000313" key="5">
    <source>
        <dbReference type="EMBL" id="EFA77798.1"/>
    </source>
</evidence>
<feature type="repeat" description="WD" evidence="3">
    <location>
        <begin position="524"/>
        <end position="563"/>
    </location>
</feature>